<feature type="region of interest" description="Disordered" evidence="1">
    <location>
        <begin position="121"/>
        <end position="147"/>
    </location>
</feature>
<feature type="compositionally biased region" description="Pro residues" evidence="1">
    <location>
        <begin position="46"/>
        <end position="55"/>
    </location>
</feature>
<dbReference type="AlphaFoldDB" id="A0A5B7INE1"/>
<feature type="region of interest" description="Disordered" evidence="1">
    <location>
        <begin position="40"/>
        <end position="68"/>
    </location>
</feature>
<evidence type="ECO:0000313" key="2">
    <source>
        <dbReference type="EMBL" id="MPC83923.1"/>
    </source>
</evidence>
<reference evidence="2 3" key="1">
    <citation type="submission" date="2019-05" db="EMBL/GenBank/DDBJ databases">
        <title>Another draft genome of Portunus trituberculatus and its Hox gene families provides insights of decapod evolution.</title>
        <authorList>
            <person name="Jeong J.-H."/>
            <person name="Song I."/>
            <person name="Kim S."/>
            <person name="Choi T."/>
            <person name="Kim D."/>
            <person name="Ryu S."/>
            <person name="Kim W."/>
        </authorList>
    </citation>
    <scope>NUCLEOTIDE SEQUENCE [LARGE SCALE GENOMIC DNA]</scope>
    <source>
        <tissue evidence="2">Muscle</tissue>
    </source>
</reference>
<accession>A0A5B7INE1</accession>
<comment type="caution">
    <text evidence="2">The sequence shown here is derived from an EMBL/GenBank/DDBJ whole genome shotgun (WGS) entry which is preliminary data.</text>
</comment>
<evidence type="ECO:0000256" key="1">
    <source>
        <dbReference type="SAM" id="MobiDB-lite"/>
    </source>
</evidence>
<keyword evidence="3" id="KW-1185">Reference proteome</keyword>
<gene>
    <name evidence="2" type="ORF">E2C01_078646</name>
</gene>
<dbReference type="Proteomes" id="UP000324222">
    <property type="component" value="Unassembled WGS sequence"/>
</dbReference>
<evidence type="ECO:0000313" key="3">
    <source>
        <dbReference type="Proteomes" id="UP000324222"/>
    </source>
</evidence>
<proteinExistence type="predicted"/>
<organism evidence="2 3">
    <name type="scientific">Portunus trituberculatus</name>
    <name type="common">Swimming crab</name>
    <name type="synonym">Neptunus trituberculatus</name>
    <dbReference type="NCBI Taxonomy" id="210409"/>
    <lineage>
        <taxon>Eukaryota</taxon>
        <taxon>Metazoa</taxon>
        <taxon>Ecdysozoa</taxon>
        <taxon>Arthropoda</taxon>
        <taxon>Crustacea</taxon>
        <taxon>Multicrustacea</taxon>
        <taxon>Malacostraca</taxon>
        <taxon>Eumalacostraca</taxon>
        <taxon>Eucarida</taxon>
        <taxon>Decapoda</taxon>
        <taxon>Pleocyemata</taxon>
        <taxon>Brachyura</taxon>
        <taxon>Eubrachyura</taxon>
        <taxon>Portunoidea</taxon>
        <taxon>Portunidae</taxon>
        <taxon>Portuninae</taxon>
        <taxon>Portunus</taxon>
    </lineage>
</organism>
<sequence>MVVTVEVRLASQRGGAGSREPVIVFSHSILILSLSRESQLPAGRAEPPPGLPPSFPDGEEPLSISHLLSPRPSLSPFNPLPLPSAPPAASPIFINYKCSHLSDFRERARASAINTTAVEVPALPGNAPPHVPHRAGNGAAETDYQNF</sequence>
<protein>
    <submittedName>
        <fullName evidence="2">Uncharacterized protein</fullName>
    </submittedName>
</protein>
<dbReference type="EMBL" id="VSRR010063925">
    <property type="protein sequence ID" value="MPC83923.1"/>
    <property type="molecule type" value="Genomic_DNA"/>
</dbReference>
<name>A0A5B7INE1_PORTR</name>